<dbReference type="AlphaFoldDB" id="L9Z5V7"/>
<name>L9Z5V7_9EURY</name>
<reference evidence="1 2" key="1">
    <citation type="journal article" date="2014" name="PLoS Genet.">
        <title>Phylogenetically driven sequencing of extremely halophilic archaea reveals strategies for static and dynamic osmo-response.</title>
        <authorList>
            <person name="Becker E.A."/>
            <person name="Seitzer P.M."/>
            <person name="Tritt A."/>
            <person name="Larsen D."/>
            <person name="Krusor M."/>
            <person name="Yao A.I."/>
            <person name="Wu D."/>
            <person name="Madern D."/>
            <person name="Eisen J.A."/>
            <person name="Darling A.E."/>
            <person name="Facciotti M.T."/>
        </authorList>
    </citation>
    <scope>NUCLEOTIDE SEQUENCE [LARGE SCALE GENOMIC DNA]</scope>
    <source>
        <strain evidence="1 2">JCM 14663</strain>
    </source>
</reference>
<dbReference type="Proteomes" id="UP000011592">
    <property type="component" value="Unassembled WGS sequence"/>
</dbReference>
<evidence type="ECO:0000313" key="2">
    <source>
        <dbReference type="Proteomes" id="UP000011592"/>
    </source>
</evidence>
<organism evidence="1 2">
    <name type="scientific">Natrinema gari JCM 14663</name>
    <dbReference type="NCBI Taxonomy" id="1230459"/>
    <lineage>
        <taxon>Archaea</taxon>
        <taxon>Methanobacteriati</taxon>
        <taxon>Methanobacteriota</taxon>
        <taxon>Stenosarchaea group</taxon>
        <taxon>Halobacteria</taxon>
        <taxon>Halobacteriales</taxon>
        <taxon>Natrialbaceae</taxon>
        <taxon>Natrinema</taxon>
    </lineage>
</organism>
<sequence length="104" mass="12113">MTFWTRSKTKSRTNRLSFVADFIESTDLDHEYHQVTHVDALVAEHGWTAEIEYLLTIHARDAIGQHGLEQLEKHADLVRDNLSIPRHKSTMFDAFLTHCLLLRN</sequence>
<accession>L9Z5V7</accession>
<evidence type="ECO:0000313" key="1">
    <source>
        <dbReference type="EMBL" id="ELY81037.1"/>
    </source>
</evidence>
<dbReference type="RefSeq" id="WP_008454772.1">
    <property type="nucleotide sequence ID" value="NZ_AOIJ01000044.1"/>
</dbReference>
<comment type="caution">
    <text evidence="1">The sequence shown here is derived from an EMBL/GenBank/DDBJ whole genome shotgun (WGS) entry which is preliminary data.</text>
</comment>
<proteinExistence type="predicted"/>
<dbReference type="EMBL" id="AOIJ01000044">
    <property type="protein sequence ID" value="ELY81037.1"/>
    <property type="molecule type" value="Genomic_DNA"/>
</dbReference>
<gene>
    <name evidence="1" type="ORF">C486_08063</name>
</gene>
<dbReference type="PATRIC" id="fig|1230459.4.peg.1613"/>
<protein>
    <submittedName>
        <fullName evidence="1">Uncharacterized protein</fullName>
    </submittedName>
</protein>
<keyword evidence="2" id="KW-1185">Reference proteome</keyword>